<dbReference type="AlphaFoldDB" id="A0A6V7VJA3"/>
<evidence type="ECO:0000256" key="1">
    <source>
        <dbReference type="SAM" id="MobiDB-lite"/>
    </source>
</evidence>
<dbReference type="EMBL" id="CAJEWN010000236">
    <property type="protein sequence ID" value="CAD2174478.1"/>
    <property type="molecule type" value="Genomic_DNA"/>
</dbReference>
<dbReference type="OrthoDB" id="5905657at2759"/>
<gene>
    <name evidence="2" type="ORF">MENT_LOCUS26140</name>
</gene>
<feature type="compositionally biased region" description="Basic and acidic residues" evidence="1">
    <location>
        <begin position="105"/>
        <end position="114"/>
    </location>
</feature>
<protein>
    <submittedName>
        <fullName evidence="2">Uncharacterized protein</fullName>
    </submittedName>
</protein>
<feature type="compositionally biased region" description="Basic and acidic residues" evidence="1">
    <location>
        <begin position="71"/>
        <end position="87"/>
    </location>
</feature>
<organism evidence="2 3">
    <name type="scientific">Meloidogyne enterolobii</name>
    <name type="common">Root-knot nematode worm</name>
    <name type="synonym">Meloidogyne mayaguensis</name>
    <dbReference type="NCBI Taxonomy" id="390850"/>
    <lineage>
        <taxon>Eukaryota</taxon>
        <taxon>Metazoa</taxon>
        <taxon>Ecdysozoa</taxon>
        <taxon>Nematoda</taxon>
        <taxon>Chromadorea</taxon>
        <taxon>Rhabditida</taxon>
        <taxon>Tylenchina</taxon>
        <taxon>Tylenchomorpha</taxon>
        <taxon>Tylenchoidea</taxon>
        <taxon>Meloidogynidae</taxon>
        <taxon>Meloidogyninae</taxon>
        <taxon>Meloidogyne</taxon>
    </lineage>
</organism>
<name>A0A6V7VJA3_MELEN</name>
<feature type="compositionally biased region" description="Polar residues" evidence="1">
    <location>
        <begin position="243"/>
        <end position="272"/>
    </location>
</feature>
<feature type="compositionally biased region" description="Basic and acidic residues" evidence="1">
    <location>
        <begin position="122"/>
        <end position="145"/>
    </location>
</feature>
<feature type="region of interest" description="Disordered" evidence="1">
    <location>
        <begin position="506"/>
        <end position="525"/>
    </location>
</feature>
<feature type="region of interest" description="Disordered" evidence="1">
    <location>
        <begin position="238"/>
        <end position="284"/>
    </location>
</feature>
<dbReference type="Proteomes" id="UP000580250">
    <property type="component" value="Unassembled WGS sequence"/>
</dbReference>
<reference evidence="2 3" key="1">
    <citation type="submission" date="2020-08" db="EMBL/GenBank/DDBJ databases">
        <authorList>
            <person name="Koutsovoulos G."/>
            <person name="Danchin GJ E."/>
        </authorList>
    </citation>
    <scope>NUCLEOTIDE SEQUENCE [LARGE SCALE GENOMIC DNA]</scope>
</reference>
<feature type="region of interest" description="Disordered" evidence="1">
    <location>
        <begin position="467"/>
        <end position="496"/>
    </location>
</feature>
<proteinExistence type="predicted"/>
<feature type="region of interest" description="Disordered" evidence="1">
    <location>
        <begin position="71"/>
        <end position="152"/>
    </location>
</feature>
<sequence>MVKPKIYDEYEAQKAVNAAIDDTSIEDDFVDQYFEAALEVLTGKVQERSAASNHNLDLKQLEALLKLARKKLDVQPSKENKSPKKSNESNNDEMENPTTSSSLTEKPKSPEKTRKPGRPPKRKNEEEEVPKKKETKNKKSDDKVTVRKKRRKITEVLQEEAREQVFRGSKDPDSEALALALKVLPPTLSPVKTRSKTLSSVNSLKALTWKDQRDYSPTTTVSSSALVLYKKDENKKKDDLTETKMNTRSKTNAPSTSEALGPSQKPTTTSNKAIPLPDVPKENVTIPNVNRDAVSVTKSVRVHSKQIPTNPRWHEFPTVMEEAIDQVLNSHTLKTGNQIEMRSGILDIILFGVTAVKASNDRKLGVGSVRRYCRDVKILLESVLGNDVADEEFFENLEDKENITIAELKEAIKEYKKENIIDATTTNAKQVKKTDLDKSKSLLKKRPPPIQSLGHLLNFWANKVKGYNPQQQKRQRQDDSSVDTIIIPPPPPNNVVAITPRRNSLPTINQQNKHQGMPPINWGRTRPTTKITTKQNIISNNQNQFDNCESSNGKSLMISFHNNSPMLLSGPNIERKPLKGTQEQLKKEIRDFLSEKYKGGSGSVDQFADILSTYISADSTIKKMMTNFDIPIELVRSGYILISRFFKVEEAEVIDK</sequence>
<comment type="caution">
    <text evidence="2">The sequence shown here is derived from an EMBL/GenBank/DDBJ whole genome shotgun (WGS) entry which is preliminary data.</text>
</comment>
<accession>A0A6V7VJA3</accession>
<evidence type="ECO:0000313" key="2">
    <source>
        <dbReference type="EMBL" id="CAD2174478.1"/>
    </source>
</evidence>
<evidence type="ECO:0000313" key="3">
    <source>
        <dbReference type="Proteomes" id="UP000580250"/>
    </source>
</evidence>